<name>A0A917S798_9BACL</name>
<reference evidence="2" key="2">
    <citation type="submission" date="2020-09" db="EMBL/GenBank/DDBJ databases">
        <authorList>
            <person name="Sun Q."/>
            <person name="Ohkuma M."/>
        </authorList>
    </citation>
    <scope>NUCLEOTIDE SEQUENCE</scope>
    <source>
        <strain evidence="2">JCM 15325</strain>
    </source>
</reference>
<dbReference type="Proteomes" id="UP000654670">
    <property type="component" value="Unassembled WGS sequence"/>
</dbReference>
<dbReference type="Gene3D" id="1.10.10.10">
    <property type="entry name" value="Winged helix-like DNA-binding domain superfamily/Winged helix DNA-binding domain"/>
    <property type="match status" value="1"/>
</dbReference>
<protein>
    <submittedName>
        <fullName evidence="2">PadR family transcriptional regulator</fullName>
    </submittedName>
</protein>
<comment type="caution">
    <text evidence="2">The sequence shown here is derived from an EMBL/GenBank/DDBJ whole genome shotgun (WGS) entry which is preliminary data.</text>
</comment>
<dbReference type="EMBL" id="BMOK01000013">
    <property type="protein sequence ID" value="GGL61085.1"/>
    <property type="molecule type" value="Genomic_DNA"/>
</dbReference>
<feature type="domain" description="Transcription regulator PadR N-terminal" evidence="1">
    <location>
        <begin position="6"/>
        <end position="78"/>
    </location>
</feature>
<evidence type="ECO:0000313" key="3">
    <source>
        <dbReference type="Proteomes" id="UP000654670"/>
    </source>
</evidence>
<dbReference type="PANTHER" id="PTHR43252">
    <property type="entry name" value="TRANSCRIPTIONAL REGULATOR YQJI"/>
    <property type="match status" value="1"/>
</dbReference>
<reference evidence="2" key="1">
    <citation type="journal article" date="2014" name="Int. J. Syst. Evol. Microbiol.">
        <title>Complete genome sequence of Corynebacterium casei LMG S-19264T (=DSM 44701T), isolated from a smear-ripened cheese.</title>
        <authorList>
            <consortium name="US DOE Joint Genome Institute (JGI-PGF)"/>
            <person name="Walter F."/>
            <person name="Albersmeier A."/>
            <person name="Kalinowski J."/>
            <person name="Ruckert C."/>
        </authorList>
    </citation>
    <scope>NUCLEOTIDE SEQUENCE</scope>
    <source>
        <strain evidence="2">JCM 15325</strain>
    </source>
</reference>
<accession>A0A917S798</accession>
<dbReference type="AlphaFoldDB" id="A0A917S798"/>
<dbReference type="InterPro" id="IPR036390">
    <property type="entry name" value="WH_DNA-bd_sf"/>
</dbReference>
<proteinExistence type="predicted"/>
<dbReference type="InterPro" id="IPR005149">
    <property type="entry name" value="Tscrpt_reg_PadR_N"/>
</dbReference>
<organism evidence="2 3">
    <name type="scientific">Sporolactobacillus putidus</name>
    <dbReference type="NCBI Taxonomy" id="492735"/>
    <lineage>
        <taxon>Bacteria</taxon>
        <taxon>Bacillati</taxon>
        <taxon>Bacillota</taxon>
        <taxon>Bacilli</taxon>
        <taxon>Bacillales</taxon>
        <taxon>Sporolactobacillaceae</taxon>
        <taxon>Sporolactobacillus</taxon>
    </lineage>
</organism>
<dbReference type="Pfam" id="PF03551">
    <property type="entry name" value="PadR"/>
    <property type="match status" value="1"/>
</dbReference>
<dbReference type="PANTHER" id="PTHR43252:SF2">
    <property type="entry name" value="TRANSCRIPTION REGULATOR, PADR-LIKE FAMILY"/>
    <property type="match status" value="1"/>
</dbReference>
<keyword evidence="3" id="KW-1185">Reference proteome</keyword>
<evidence type="ECO:0000313" key="2">
    <source>
        <dbReference type="EMBL" id="GGL61085.1"/>
    </source>
</evidence>
<gene>
    <name evidence="2" type="ORF">GCM10007968_26330</name>
</gene>
<dbReference type="InterPro" id="IPR036388">
    <property type="entry name" value="WH-like_DNA-bd_sf"/>
</dbReference>
<evidence type="ECO:0000259" key="1">
    <source>
        <dbReference type="Pfam" id="PF03551"/>
    </source>
</evidence>
<dbReference type="SUPFAM" id="SSF46785">
    <property type="entry name" value="Winged helix' DNA-binding domain"/>
    <property type="match status" value="1"/>
</dbReference>
<dbReference type="RefSeq" id="WP_188804105.1">
    <property type="nucleotide sequence ID" value="NZ_BMOK01000013.1"/>
</dbReference>
<sequence length="193" mass="22658">MVRLMVLGMLKIKSLSGYEIQQILQTNQSDIWAGILPGSIYHALKKMEKEGLVEVDSVEQTGHRIKAIYKITEKGQVEYIRLLKESLVENSVILPGTLYTGLAFLHDLPKDEKLRAFKEQKLMIEKELDKLRAGQKEKEQYVTLDTIARLQFENMFDHCKLQIDFIQKLIDQMEQMDDRQTQSWNKDFQKYFD</sequence>